<sequence length="240" mass="26928">MLEAKIDTHTHTIASIHAYSTLLENIHVAKEKNLTGLAVTDHAPGLGIGETFPKSYFGNMRKAIPKVVDGIRIIKGVEANVMDNDGNLDLPTSTFQKLDLVIASCHEKVVKPATIKEHDNIWENIAKNPWVDIIGHSGNGNYDFSHEKIIKLFKEYDKIVEINSSSFPHRKNARKNCRDIALLCKKYGVKITISSDAHFATDIGNFTESLNMLEDIQFPQELIVNRDLDILIETLPKVEK</sequence>
<dbReference type="Proteomes" id="UP000280475">
    <property type="component" value="Chromosome"/>
</dbReference>
<dbReference type="InterPro" id="IPR004013">
    <property type="entry name" value="PHP_dom"/>
</dbReference>
<dbReference type="GO" id="GO:0005829">
    <property type="term" value="C:cytosol"/>
    <property type="evidence" value="ECO:0007669"/>
    <property type="project" value="TreeGrafter"/>
</dbReference>
<accession>A0A3G5FHQ5</accession>
<feature type="domain" description="Polymerase/histidinol phosphatase N-terminal" evidence="1">
    <location>
        <begin position="6"/>
        <end position="83"/>
    </location>
</feature>
<dbReference type="RefSeq" id="WP_103892540.1">
    <property type="nucleotide sequence ID" value="NZ_CP027768.1"/>
</dbReference>
<dbReference type="SUPFAM" id="SSF89550">
    <property type="entry name" value="PHP domain-like"/>
    <property type="match status" value="1"/>
</dbReference>
<dbReference type="Pfam" id="PF02811">
    <property type="entry name" value="PHP"/>
    <property type="match status" value="1"/>
</dbReference>
<dbReference type="CDD" id="cd07437">
    <property type="entry name" value="PHP_HisPPase_Ycdx_like"/>
    <property type="match status" value="1"/>
</dbReference>
<dbReference type="InterPro" id="IPR016195">
    <property type="entry name" value="Pol/histidinol_Pase-like"/>
</dbReference>
<dbReference type="EMBL" id="CP027768">
    <property type="protein sequence ID" value="AYW49811.1"/>
    <property type="molecule type" value="Genomic_DNA"/>
</dbReference>
<proteinExistence type="predicted"/>
<dbReference type="SMART" id="SM00481">
    <property type="entry name" value="POLIIIAc"/>
    <property type="match status" value="1"/>
</dbReference>
<protein>
    <submittedName>
        <fullName evidence="2">Phosphatase</fullName>
    </submittedName>
</protein>
<dbReference type="InterPro" id="IPR050243">
    <property type="entry name" value="PHP_phosphatase"/>
</dbReference>
<reference evidence="2 3" key="1">
    <citation type="journal article" date="2012" name="Int. J. Syst. Evol. Microbiol.">
        <title>Characterization of Tetragenococcus strains from sugar thick juice reveals a novel species, Tetragenococcus osmophilus sp. nov., and divides Tetragenococcus halophilus into two subspecies, T. halophilus subsp. halophilus subsp. nov. and T. halophilus subsp. flandriensis subsp. nov.</title>
        <authorList>
            <person name="Juste A."/>
            <person name="Van Trappen S."/>
            <person name="Verreth C."/>
            <person name="Cleenwerck I."/>
            <person name="De Vos P."/>
            <person name="Lievens B."/>
            <person name="Willems K.A."/>
        </authorList>
    </citation>
    <scope>NUCLEOTIDE SEQUENCE [LARGE SCALE GENOMIC DNA]</scope>
    <source>
        <strain evidence="2 3">LMG 26042</strain>
    </source>
</reference>
<dbReference type="InterPro" id="IPR003141">
    <property type="entry name" value="Pol/His_phosphatase_N"/>
</dbReference>
<evidence type="ECO:0000259" key="1">
    <source>
        <dbReference type="SMART" id="SM00481"/>
    </source>
</evidence>
<evidence type="ECO:0000313" key="2">
    <source>
        <dbReference type="EMBL" id="AYW49811.1"/>
    </source>
</evidence>
<dbReference type="GO" id="GO:0008270">
    <property type="term" value="F:zinc ion binding"/>
    <property type="evidence" value="ECO:0007669"/>
    <property type="project" value="TreeGrafter"/>
</dbReference>
<name>A0A3G5FHQ5_TETHA</name>
<dbReference type="GO" id="GO:0042578">
    <property type="term" value="F:phosphoric ester hydrolase activity"/>
    <property type="evidence" value="ECO:0007669"/>
    <property type="project" value="TreeGrafter"/>
</dbReference>
<evidence type="ECO:0000313" key="3">
    <source>
        <dbReference type="Proteomes" id="UP000280475"/>
    </source>
</evidence>
<gene>
    <name evidence="2" type="ORF">C7H83_04615</name>
</gene>
<organism evidence="2 3">
    <name type="scientific">Tetragenococcus halophilus</name>
    <name type="common">Pediococcus halophilus</name>
    <dbReference type="NCBI Taxonomy" id="51669"/>
    <lineage>
        <taxon>Bacteria</taxon>
        <taxon>Bacillati</taxon>
        <taxon>Bacillota</taxon>
        <taxon>Bacilli</taxon>
        <taxon>Lactobacillales</taxon>
        <taxon>Enterococcaceae</taxon>
        <taxon>Tetragenococcus</taxon>
    </lineage>
</organism>
<dbReference type="Gene3D" id="3.20.20.140">
    <property type="entry name" value="Metal-dependent hydrolases"/>
    <property type="match status" value="1"/>
</dbReference>
<dbReference type="PANTHER" id="PTHR36928:SF1">
    <property type="entry name" value="PHOSPHATASE YCDX-RELATED"/>
    <property type="match status" value="1"/>
</dbReference>
<dbReference type="PANTHER" id="PTHR36928">
    <property type="entry name" value="PHOSPHATASE YCDX-RELATED"/>
    <property type="match status" value="1"/>
</dbReference>
<dbReference type="AlphaFoldDB" id="A0A3G5FHQ5"/>